<dbReference type="Proteomes" id="UP000008810">
    <property type="component" value="Chromosome 3"/>
</dbReference>
<name>A0A2K2D542_BRADI</name>
<gene>
    <name evidence="2" type="ORF">BRADI_3g54515v3</name>
</gene>
<evidence type="ECO:0000256" key="1">
    <source>
        <dbReference type="SAM" id="MobiDB-lite"/>
    </source>
</evidence>
<evidence type="ECO:0000313" key="4">
    <source>
        <dbReference type="Proteomes" id="UP000008810"/>
    </source>
</evidence>
<reference evidence="3" key="3">
    <citation type="submission" date="2018-08" db="UniProtKB">
        <authorList>
            <consortium name="EnsemblPlants"/>
        </authorList>
    </citation>
    <scope>IDENTIFICATION</scope>
    <source>
        <strain evidence="3">cv. Bd21</strain>
    </source>
</reference>
<reference evidence="2 3" key="1">
    <citation type="journal article" date="2010" name="Nature">
        <title>Genome sequencing and analysis of the model grass Brachypodium distachyon.</title>
        <authorList>
            <consortium name="International Brachypodium Initiative"/>
        </authorList>
    </citation>
    <scope>NUCLEOTIDE SEQUENCE [LARGE SCALE GENOMIC DNA]</scope>
    <source>
        <strain evidence="2 3">Bd21</strain>
    </source>
</reference>
<evidence type="ECO:0000313" key="3">
    <source>
        <dbReference type="EnsemblPlants" id="PNT69386"/>
    </source>
</evidence>
<feature type="region of interest" description="Disordered" evidence="1">
    <location>
        <begin position="44"/>
        <end position="87"/>
    </location>
</feature>
<organism evidence="2">
    <name type="scientific">Brachypodium distachyon</name>
    <name type="common">Purple false brome</name>
    <name type="synonym">Trachynia distachya</name>
    <dbReference type="NCBI Taxonomy" id="15368"/>
    <lineage>
        <taxon>Eukaryota</taxon>
        <taxon>Viridiplantae</taxon>
        <taxon>Streptophyta</taxon>
        <taxon>Embryophyta</taxon>
        <taxon>Tracheophyta</taxon>
        <taxon>Spermatophyta</taxon>
        <taxon>Magnoliopsida</taxon>
        <taxon>Liliopsida</taxon>
        <taxon>Poales</taxon>
        <taxon>Poaceae</taxon>
        <taxon>BOP clade</taxon>
        <taxon>Pooideae</taxon>
        <taxon>Stipodae</taxon>
        <taxon>Brachypodieae</taxon>
        <taxon>Brachypodium</taxon>
    </lineage>
</organism>
<evidence type="ECO:0000313" key="2">
    <source>
        <dbReference type="EMBL" id="PNT69386.1"/>
    </source>
</evidence>
<proteinExistence type="predicted"/>
<dbReference type="EnsemblPlants" id="PNT69386">
    <property type="protein sequence ID" value="PNT69386"/>
    <property type="gene ID" value="BRADI_3g54515v3"/>
</dbReference>
<feature type="compositionally biased region" description="Basic and acidic residues" evidence="1">
    <location>
        <begin position="60"/>
        <end position="81"/>
    </location>
</feature>
<dbReference type="EMBL" id="CM000882">
    <property type="protein sequence ID" value="PNT69386.1"/>
    <property type="molecule type" value="Genomic_DNA"/>
</dbReference>
<sequence length="141" mass="16463">PHARAIWWPKLFSPSRYFSSSPLLPQEVFAIAVLRTPHLSRARLDLPPDGGGGGRRWRCSRREATAERDRRGDAMERDQARRSGMRCGPWRRCSRREVAAEREQARRRCWSKHGAAAEMDEVRGRRGIWLYICGIKLVRYF</sequence>
<dbReference type="AlphaFoldDB" id="A0A2K2D542"/>
<protein>
    <submittedName>
        <fullName evidence="2 3">Uncharacterized protein</fullName>
    </submittedName>
</protein>
<keyword evidence="4" id="KW-1185">Reference proteome</keyword>
<dbReference type="Gramene" id="PNT69386">
    <property type="protein sequence ID" value="PNT69386"/>
    <property type="gene ID" value="BRADI_3g54515v3"/>
</dbReference>
<feature type="non-terminal residue" evidence="2">
    <location>
        <position position="1"/>
    </location>
</feature>
<reference evidence="2" key="2">
    <citation type="submission" date="2017-06" db="EMBL/GenBank/DDBJ databases">
        <title>WGS assembly of Brachypodium distachyon.</title>
        <authorList>
            <consortium name="The International Brachypodium Initiative"/>
            <person name="Lucas S."/>
            <person name="Harmon-Smith M."/>
            <person name="Lail K."/>
            <person name="Tice H."/>
            <person name="Grimwood J."/>
            <person name="Bruce D."/>
            <person name="Barry K."/>
            <person name="Shu S."/>
            <person name="Lindquist E."/>
            <person name="Wang M."/>
            <person name="Pitluck S."/>
            <person name="Vogel J.P."/>
            <person name="Garvin D.F."/>
            <person name="Mockler T.C."/>
            <person name="Schmutz J."/>
            <person name="Rokhsar D."/>
            <person name="Bevan M.W."/>
        </authorList>
    </citation>
    <scope>NUCLEOTIDE SEQUENCE</scope>
    <source>
        <strain evidence="2">Bd21</strain>
    </source>
</reference>
<accession>A0A2K2D542</accession>
<dbReference type="InParanoid" id="A0A2K2D542"/>